<dbReference type="Proteomes" id="UP000296374">
    <property type="component" value="Chromosome"/>
</dbReference>
<evidence type="ECO:0000313" key="3">
    <source>
        <dbReference type="Proteomes" id="UP000296374"/>
    </source>
</evidence>
<gene>
    <name evidence="2" type="ORF">E4191_07660</name>
</gene>
<dbReference type="AlphaFoldDB" id="A0A4P7HLQ0"/>
<dbReference type="EMBL" id="CP038439">
    <property type="protein sequence ID" value="QBX34600.1"/>
    <property type="molecule type" value="Genomic_DNA"/>
</dbReference>
<dbReference type="KEGG" id="plia:E4191_07660"/>
<evidence type="ECO:0000259" key="1">
    <source>
        <dbReference type="Pfam" id="PF06381"/>
    </source>
</evidence>
<reference evidence="3" key="1">
    <citation type="submission" date="2019-03" db="EMBL/GenBank/DDBJ databases">
        <authorList>
            <person name="Li J."/>
        </authorList>
    </citation>
    <scope>NUCLEOTIDE SEQUENCE [LARGE SCALE GENOMIC DNA]</scope>
    <source>
        <strain evidence="3">2251</strain>
    </source>
</reference>
<organism evidence="2 3">
    <name type="scientific">Paracoccus liaowanqingii</name>
    <dbReference type="NCBI Taxonomy" id="2560053"/>
    <lineage>
        <taxon>Bacteria</taxon>
        <taxon>Pseudomonadati</taxon>
        <taxon>Pseudomonadota</taxon>
        <taxon>Alphaproteobacteria</taxon>
        <taxon>Rhodobacterales</taxon>
        <taxon>Paracoccaceae</taxon>
        <taxon>Paracoccus</taxon>
    </lineage>
</organism>
<dbReference type="InterPro" id="IPR024459">
    <property type="entry name" value="Acb1-like_N"/>
</dbReference>
<feature type="domain" description="Anti-CBASS protein Acb1-like N-terminal" evidence="1">
    <location>
        <begin position="40"/>
        <end position="396"/>
    </location>
</feature>
<proteinExistence type="predicted"/>
<dbReference type="Pfam" id="PF06381">
    <property type="entry name" value="Phage_portal_3"/>
    <property type="match status" value="1"/>
</dbReference>
<sequence>MSMIANALRRIESLFPGYFPEAKHNHYKDFGYPDHVGFMQLYQMYLRNGLARAGVEKTILKTWEDMPELWETEEAKESQVEADIRQRFADLRVWQRLADADRMSLVGGYSGAILRLADSKRFSEPVGTVPGGLAGLVEIIPAWAGQLTVAQWDTDETSENYGQPTMYQFIEASVGQGNDQQLKTRSFMLHPDRVVLWSRDGTVHARSILEPGFNDLMTLEKVSGAGGEGFWKNAKSAPVLSMSPEAKLRDMAEAMNVPVGEVVDRMDEQVGDWQKGFDKLLLLQGIEAKTLGITLPSPEHFFAIALSSFAASIGIPQKILVGNQTGERASTEDAMDWARTNAARRKDSVIPNILALTNRLEGFGILPERDWHLHWSDLTESGMAEKIERAGKMAEINAKMPMEPVYSVGEIRMVTGHEGEGPDALDDVEGDDDA</sequence>
<dbReference type="RefSeq" id="WP_135312889.1">
    <property type="nucleotide sequence ID" value="NZ_CP038439.1"/>
</dbReference>
<accession>A0A4P7HLQ0</accession>
<protein>
    <submittedName>
        <fullName evidence="2">DUF1073 domain-containing protein</fullName>
    </submittedName>
</protein>
<evidence type="ECO:0000313" key="2">
    <source>
        <dbReference type="EMBL" id="QBX34600.1"/>
    </source>
</evidence>
<name>A0A4P7HLQ0_9RHOB</name>